<sequence length="540" mass="60077">MVRLVDDYLKNKDAFKTAGIRVPTYDQSSVKKATDQAPTWIHFGGGNIFRCLHAAVNQTLLNEGLNDKGILVVDTWDDEVISKTYHAFKNRTLSVITRADGQFDKELIASVTGSYYFNASAQEDWNTVVSVFKKPSLQIASFTITEKGYGLTDVNGNLTKLVQSDIETGPLQPKNTMAQVTYLLYERFKAGAHPLAMLSTDNFSQNGDKLKKSVLTIAKGWLENSKAERAFIDYLEDGTKVSFPLSMIDRITPNPSEEVAKLLHKDSFEDTEIIHTAKHTNTAPFVNTEEVHYLVIEDHFPNGRPALEKGGVYMVDRDTVNNADEMKVTTCLNPLHTALAINGCLLGYHSIADEMKDEDLVQLIKKVGYTEGLPVVTDPKIINPKAFIDQVVEKRLPNPFTPDTPQRIVTDTSQKLAIRYGETIKSYIAHPELDVKQLTFIPLVIATWVRYLIGKDDAGENLELRPDPLLDSLTQLVSGVELGNPVDVHTVLHPILTNTGIFGVDLYKAELGEKIEGFFEKLIAGPGAVRKTIHDTLQAY</sequence>
<dbReference type="PANTHER" id="PTHR43362:SF1">
    <property type="entry name" value="MANNITOL DEHYDROGENASE 2-RELATED"/>
    <property type="match status" value="1"/>
</dbReference>
<gene>
    <name evidence="5" type="ORF">ACFSUE_05595</name>
</gene>
<dbReference type="EMBL" id="JBHUMQ010000015">
    <property type="protein sequence ID" value="MFD2693106.1"/>
    <property type="molecule type" value="Genomic_DNA"/>
</dbReference>
<dbReference type="Gene3D" id="1.10.1040.10">
    <property type="entry name" value="N-(1-d-carboxylethyl)-l-norvaline Dehydrogenase, domain 2"/>
    <property type="match status" value="1"/>
</dbReference>
<dbReference type="InterPro" id="IPR036291">
    <property type="entry name" value="NAD(P)-bd_dom_sf"/>
</dbReference>
<dbReference type="Pfam" id="PF08125">
    <property type="entry name" value="Mannitol_dh_C"/>
    <property type="match status" value="1"/>
</dbReference>
<evidence type="ECO:0000313" key="5">
    <source>
        <dbReference type="EMBL" id="MFD2693106.1"/>
    </source>
</evidence>
<comment type="catalytic activity">
    <reaction evidence="2">
        <text>D-mannitol 1-phosphate + NAD(+) = beta-D-fructose 6-phosphate + NADH + H(+)</text>
        <dbReference type="Rhea" id="RHEA:19661"/>
        <dbReference type="ChEBI" id="CHEBI:15378"/>
        <dbReference type="ChEBI" id="CHEBI:57540"/>
        <dbReference type="ChEBI" id="CHEBI:57634"/>
        <dbReference type="ChEBI" id="CHEBI:57945"/>
        <dbReference type="ChEBI" id="CHEBI:61381"/>
        <dbReference type="EC" id="1.1.1.17"/>
    </reaction>
</comment>
<comment type="caution">
    <text evidence="5">The sequence shown here is derived from an EMBL/GenBank/DDBJ whole genome shotgun (WGS) entry which is preliminary data.</text>
</comment>
<dbReference type="InterPro" id="IPR008927">
    <property type="entry name" value="6-PGluconate_DH-like_C_sf"/>
</dbReference>
<accession>A0ABW5S0F9</accession>
<keyword evidence="1 5" id="KW-0560">Oxidoreductase</keyword>
<dbReference type="InterPro" id="IPR013131">
    <property type="entry name" value="Mannitol_DH_N"/>
</dbReference>
<evidence type="ECO:0000259" key="4">
    <source>
        <dbReference type="Pfam" id="PF08125"/>
    </source>
</evidence>
<dbReference type="Pfam" id="PF01232">
    <property type="entry name" value="Mannitol_dh"/>
    <property type="match status" value="1"/>
</dbReference>
<evidence type="ECO:0000256" key="2">
    <source>
        <dbReference type="ARBA" id="ARBA00048615"/>
    </source>
</evidence>
<feature type="domain" description="Mannitol dehydrogenase N-terminal" evidence="3">
    <location>
        <begin position="41"/>
        <end position="309"/>
    </location>
</feature>
<protein>
    <submittedName>
        <fullName evidence="5">Mannitol dehydrogenase family protein</fullName>
        <ecNumber evidence="5">1.1.1.-</ecNumber>
    </submittedName>
</protein>
<dbReference type="SUPFAM" id="SSF48179">
    <property type="entry name" value="6-phosphogluconate dehydrogenase C-terminal domain-like"/>
    <property type="match status" value="1"/>
</dbReference>
<dbReference type="InterPro" id="IPR050988">
    <property type="entry name" value="Mannitol_DH/Oxidoreductase"/>
</dbReference>
<evidence type="ECO:0000313" key="6">
    <source>
        <dbReference type="Proteomes" id="UP001597399"/>
    </source>
</evidence>
<dbReference type="InterPro" id="IPR013118">
    <property type="entry name" value="Mannitol_DH_C"/>
</dbReference>
<keyword evidence="6" id="KW-1185">Reference proteome</keyword>
<name>A0ABW5S0F9_9BACL</name>
<dbReference type="Proteomes" id="UP001597399">
    <property type="component" value="Unassembled WGS sequence"/>
</dbReference>
<organism evidence="5 6">
    <name type="scientific">Sporolactobacillus shoreicorticis</name>
    <dbReference type="NCBI Taxonomy" id="1923877"/>
    <lineage>
        <taxon>Bacteria</taxon>
        <taxon>Bacillati</taxon>
        <taxon>Bacillota</taxon>
        <taxon>Bacilli</taxon>
        <taxon>Bacillales</taxon>
        <taxon>Sporolactobacillaceae</taxon>
        <taxon>Sporolactobacillus</taxon>
    </lineage>
</organism>
<dbReference type="InterPro" id="IPR013328">
    <property type="entry name" value="6PGD_dom2"/>
</dbReference>
<dbReference type="GO" id="GO:0016491">
    <property type="term" value="F:oxidoreductase activity"/>
    <property type="evidence" value="ECO:0007669"/>
    <property type="project" value="UniProtKB-KW"/>
</dbReference>
<evidence type="ECO:0000256" key="1">
    <source>
        <dbReference type="ARBA" id="ARBA00023002"/>
    </source>
</evidence>
<proteinExistence type="predicted"/>
<evidence type="ECO:0000259" key="3">
    <source>
        <dbReference type="Pfam" id="PF01232"/>
    </source>
</evidence>
<dbReference type="PANTHER" id="PTHR43362">
    <property type="entry name" value="MANNITOL DEHYDROGENASE DSF1-RELATED"/>
    <property type="match status" value="1"/>
</dbReference>
<reference evidence="6" key="1">
    <citation type="journal article" date="2019" name="Int. J. Syst. Evol. Microbiol.">
        <title>The Global Catalogue of Microorganisms (GCM) 10K type strain sequencing project: providing services to taxonomists for standard genome sequencing and annotation.</title>
        <authorList>
            <consortium name="The Broad Institute Genomics Platform"/>
            <consortium name="The Broad Institute Genome Sequencing Center for Infectious Disease"/>
            <person name="Wu L."/>
            <person name="Ma J."/>
        </authorList>
    </citation>
    <scope>NUCLEOTIDE SEQUENCE [LARGE SCALE GENOMIC DNA]</scope>
    <source>
        <strain evidence="6">TISTR 2466</strain>
    </source>
</reference>
<dbReference type="RefSeq" id="WP_253058517.1">
    <property type="nucleotide sequence ID" value="NZ_JAMXWM010000002.1"/>
</dbReference>
<dbReference type="EC" id="1.1.1.-" evidence="5"/>
<dbReference type="SUPFAM" id="SSF51735">
    <property type="entry name" value="NAD(P)-binding Rossmann-fold domains"/>
    <property type="match status" value="1"/>
</dbReference>
<feature type="domain" description="Mannitol dehydrogenase C-terminal" evidence="4">
    <location>
        <begin position="324"/>
        <end position="515"/>
    </location>
</feature>
<dbReference type="Gene3D" id="3.40.50.720">
    <property type="entry name" value="NAD(P)-binding Rossmann-like Domain"/>
    <property type="match status" value="1"/>
</dbReference>